<proteinExistence type="predicted"/>
<feature type="signal peptide" evidence="1">
    <location>
        <begin position="1"/>
        <end position="23"/>
    </location>
</feature>
<name>A0A4Q1BKV3_TREME</name>
<feature type="chain" id="PRO_5020516273" evidence="1">
    <location>
        <begin position="24"/>
        <end position="141"/>
    </location>
</feature>
<gene>
    <name evidence="2" type="ORF">M231_04378</name>
</gene>
<comment type="caution">
    <text evidence="2">The sequence shown here is derived from an EMBL/GenBank/DDBJ whole genome shotgun (WGS) entry which is preliminary data.</text>
</comment>
<dbReference type="EMBL" id="SDIL01000049">
    <property type="protein sequence ID" value="RXK38336.1"/>
    <property type="molecule type" value="Genomic_DNA"/>
</dbReference>
<keyword evidence="1" id="KW-0732">Signal</keyword>
<organism evidence="2 3">
    <name type="scientific">Tremella mesenterica</name>
    <name type="common">Jelly fungus</name>
    <dbReference type="NCBI Taxonomy" id="5217"/>
    <lineage>
        <taxon>Eukaryota</taxon>
        <taxon>Fungi</taxon>
        <taxon>Dikarya</taxon>
        <taxon>Basidiomycota</taxon>
        <taxon>Agaricomycotina</taxon>
        <taxon>Tremellomycetes</taxon>
        <taxon>Tremellales</taxon>
        <taxon>Tremellaceae</taxon>
        <taxon>Tremella</taxon>
    </lineage>
</organism>
<dbReference type="InParanoid" id="A0A4Q1BKV3"/>
<reference evidence="2 3" key="1">
    <citation type="submission" date="2016-06" db="EMBL/GenBank/DDBJ databases">
        <title>Evolution of pathogenesis and genome organization in the Tremellales.</title>
        <authorList>
            <person name="Cuomo C."/>
            <person name="Litvintseva A."/>
            <person name="Heitman J."/>
            <person name="Chen Y."/>
            <person name="Sun S."/>
            <person name="Springer D."/>
            <person name="Dromer F."/>
            <person name="Young S."/>
            <person name="Zeng Q."/>
            <person name="Chapman S."/>
            <person name="Gujja S."/>
            <person name="Saif S."/>
            <person name="Birren B."/>
        </authorList>
    </citation>
    <scope>NUCLEOTIDE SEQUENCE [LARGE SCALE GENOMIC DNA]</scope>
    <source>
        <strain evidence="2 3">ATCC 28783</strain>
    </source>
</reference>
<dbReference type="Proteomes" id="UP000289152">
    <property type="component" value="Unassembled WGS sequence"/>
</dbReference>
<evidence type="ECO:0000256" key="1">
    <source>
        <dbReference type="SAM" id="SignalP"/>
    </source>
</evidence>
<keyword evidence="3" id="KW-1185">Reference proteome</keyword>
<protein>
    <submittedName>
        <fullName evidence="2">Uncharacterized protein</fullName>
    </submittedName>
</protein>
<dbReference type="AlphaFoldDB" id="A0A4Q1BKV3"/>
<sequence>MRFISPSCLVAGFLGTLIRSVLAVPGVVQGINVPPHTIVGQDFVAHVLFQHGPANSQTSEIIWAISNGGTTSGIQLGDIVGRTYFQDGGSFQHSREVLLKVPYGVPTGASQLVAAVFYTDGYDYPPVVHFGQVYDNTTLTT</sequence>
<evidence type="ECO:0000313" key="2">
    <source>
        <dbReference type="EMBL" id="RXK38336.1"/>
    </source>
</evidence>
<dbReference type="Pfam" id="PF19271">
    <property type="entry name" value="Nis1"/>
    <property type="match status" value="1"/>
</dbReference>
<dbReference type="InterPro" id="IPR045469">
    <property type="entry name" value="Nis1"/>
</dbReference>
<accession>A0A4Q1BKV3</accession>
<evidence type="ECO:0000313" key="3">
    <source>
        <dbReference type="Proteomes" id="UP000289152"/>
    </source>
</evidence>
<dbReference type="VEuPathDB" id="FungiDB:TREMEDRAFT_62444"/>